<dbReference type="InterPro" id="IPR052712">
    <property type="entry name" value="Acid_resist_chaperone_HdeD"/>
</dbReference>
<dbReference type="AlphaFoldDB" id="A0A832H3Y4"/>
<dbReference type="GO" id="GO:0005886">
    <property type="term" value="C:plasma membrane"/>
    <property type="evidence" value="ECO:0007669"/>
    <property type="project" value="TreeGrafter"/>
</dbReference>
<evidence type="ECO:0000313" key="2">
    <source>
        <dbReference type="EMBL" id="HGW94707.1"/>
    </source>
</evidence>
<feature type="transmembrane region" description="Helical" evidence="1">
    <location>
        <begin position="128"/>
        <end position="147"/>
    </location>
</feature>
<keyword evidence="1" id="KW-0812">Transmembrane</keyword>
<evidence type="ECO:0000256" key="1">
    <source>
        <dbReference type="SAM" id="Phobius"/>
    </source>
</evidence>
<dbReference type="Pfam" id="PF03729">
    <property type="entry name" value="DUF308"/>
    <property type="match status" value="2"/>
</dbReference>
<feature type="transmembrane region" description="Helical" evidence="1">
    <location>
        <begin position="71"/>
        <end position="89"/>
    </location>
</feature>
<accession>A0A832H3Y4</accession>
<proteinExistence type="predicted"/>
<name>A0A832H3Y4_9CYAN</name>
<feature type="transmembrane region" description="Helical" evidence="1">
    <location>
        <begin position="95"/>
        <end position="116"/>
    </location>
</feature>
<dbReference type="PANTHER" id="PTHR34989">
    <property type="entry name" value="PROTEIN HDED"/>
    <property type="match status" value="1"/>
</dbReference>
<gene>
    <name evidence="2" type="ORF">ENR47_10560</name>
</gene>
<dbReference type="InterPro" id="IPR005325">
    <property type="entry name" value="DUF308_memb"/>
</dbReference>
<feature type="transmembrane region" description="Helical" evidence="1">
    <location>
        <begin position="16"/>
        <end position="35"/>
    </location>
</feature>
<protein>
    <submittedName>
        <fullName evidence="2">HdeD family acid-resistance protein</fullName>
    </submittedName>
</protein>
<dbReference type="EMBL" id="DSRD01000662">
    <property type="protein sequence ID" value="HGW94707.1"/>
    <property type="molecule type" value="Genomic_DNA"/>
</dbReference>
<keyword evidence="1" id="KW-1133">Transmembrane helix</keyword>
<reference evidence="2" key="1">
    <citation type="journal article" date="2020" name="mSystems">
        <title>Genome- and Community-Level Interaction Insights into Carbon Utilization and Element Cycling Functions of Hydrothermarchaeota in Hydrothermal Sediment.</title>
        <authorList>
            <person name="Zhou Z."/>
            <person name="Liu Y."/>
            <person name="Xu W."/>
            <person name="Pan J."/>
            <person name="Luo Z.H."/>
            <person name="Li M."/>
        </authorList>
    </citation>
    <scope>NUCLEOTIDE SEQUENCE [LARGE SCALE GENOMIC DNA]</scope>
    <source>
        <strain evidence="2">SpSt-402</strain>
    </source>
</reference>
<feature type="transmembrane region" description="Helical" evidence="1">
    <location>
        <begin position="41"/>
        <end position="64"/>
    </location>
</feature>
<dbReference type="PANTHER" id="PTHR34989:SF1">
    <property type="entry name" value="PROTEIN HDED"/>
    <property type="match status" value="1"/>
</dbReference>
<organism evidence="2">
    <name type="scientific">Oscillatoriales cyanobacterium SpSt-402</name>
    <dbReference type="NCBI Taxonomy" id="2282168"/>
    <lineage>
        <taxon>Bacteria</taxon>
        <taxon>Bacillati</taxon>
        <taxon>Cyanobacteriota</taxon>
        <taxon>Cyanophyceae</taxon>
        <taxon>Oscillatoriophycideae</taxon>
        <taxon>Oscillatoriales</taxon>
    </lineage>
</organism>
<sequence>MTSDLSLDNEIKKSTGWLIALSIALIILGILAIFMPGIASAFFTSVIGWITLISGIVMVVQSFVSKPVRGFWLNLIVGILYAIAGVYILSNLGAALLALTFAFGVLFIVEGIYTIIMAFTNRAGHRMSWLVALNGVITLILGIMVLNRFPFSAIWLIGLYVGISLLMSGVSLLVAALATRRAIANQSISRETSSIS</sequence>
<comment type="caution">
    <text evidence="2">The sequence shown here is derived from an EMBL/GenBank/DDBJ whole genome shotgun (WGS) entry which is preliminary data.</text>
</comment>
<feature type="transmembrane region" description="Helical" evidence="1">
    <location>
        <begin position="153"/>
        <end position="178"/>
    </location>
</feature>
<keyword evidence="1" id="KW-0472">Membrane</keyword>